<organism evidence="1 2">
    <name type="scientific">Streptomyces tateyamensis</name>
    <dbReference type="NCBI Taxonomy" id="565073"/>
    <lineage>
        <taxon>Bacteria</taxon>
        <taxon>Bacillati</taxon>
        <taxon>Actinomycetota</taxon>
        <taxon>Actinomycetes</taxon>
        <taxon>Kitasatosporales</taxon>
        <taxon>Streptomycetaceae</taxon>
        <taxon>Streptomyces</taxon>
    </lineage>
</organism>
<dbReference type="AlphaFoldDB" id="A0A2V4N0E9"/>
<sequence length="135" mass="15112">MAAAPEAVWAVLVDVQGWRKWTASVELIRRREQGRPFALGSEAWVKQPRLPGALWRVTGYEAGRAFTWESRSPGVRTVADHQLRPTATGTELILELRQEGFLAPLARLLLGRLIRRYLAMEAAGLKAYCEGLART</sequence>
<proteinExistence type="predicted"/>
<keyword evidence="2" id="KW-1185">Reference proteome</keyword>
<evidence type="ECO:0000313" key="1">
    <source>
        <dbReference type="EMBL" id="PYC77310.1"/>
    </source>
</evidence>
<dbReference type="Gene3D" id="3.30.530.20">
    <property type="match status" value="1"/>
</dbReference>
<name>A0A2V4N0E9_9ACTN</name>
<dbReference type="Proteomes" id="UP000248039">
    <property type="component" value="Unassembled WGS sequence"/>
</dbReference>
<dbReference type="OrthoDB" id="191189at2"/>
<dbReference type="EMBL" id="PYBW01000069">
    <property type="protein sequence ID" value="PYC77310.1"/>
    <property type="molecule type" value="Genomic_DNA"/>
</dbReference>
<evidence type="ECO:0000313" key="2">
    <source>
        <dbReference type="Proteomes" id="UP000248039"/>
    </source>
</evidence>
<dbReference type="Pfam" id="PF10604">
    <property type="entry name" value="Polyketide_cyc2"/>
    <property type="match status" value="1"/>
</dbReference>
<dbReference type="InterPro" id="IPR019587">
    <property type="entry name" value="Polyketide_cyclase/dehydratase"/>
</dbReference>
<dbReference type="SUPFAM" id="SSF55961">
    <property type="entry name" value="Bet v1-like"/>
    <property type="match status" value="1"/>
</dbReference>
<gene>
    <name evidence="1" type="ORF">C7C46_19240</name>
</gene>
<accession>A0A2V4N0E9</accession>
<reference evidence="1 2" key="1">
    <citation type="submission" date="2018-03" db="EMBL/GenBank/DDBJ databases">
        <title>Bioinformatic expansion and discovery of thiopeptide antibiotics.</title>
        <authorList>
            <person name="Schwalen C.J."/>
            <person name="Hudson G.A."/>
            <person name="Mitchell D.A."/>
        </authorList>
    </citation>
    <scope>NUCLEOTIDE SEQUENCE [LARGE SCALE GENOMIC DNA]</scope>
    <source>
        <strain evidence="1 2">ATCC 21389</strain>
    </source>
</reference>
<dbReference type="InterPro" id="IPR023393">
    <property type="entry name" value="START-like_dom_sf"/>
</dbReference>
<protein>
    <submittedName>
        <fullName evidence="1">Polyketide cyclase</fullName>
    </submittedName>
</protein>
<comment type="caution">
    <text evidence="1">The sequence shown here is derived from an EMBL/GenBank/DDBJ whole genome shotgun (WGS) entry which is preliminary data.</text>
</comment>